<proteinExistence type="predicted"/>
<evidence type="ECO:0000256" key="8">
    <source>
        <dbReference type="PROSITE-ProRule" id="PRU00169"/>
    </source>
</evidence>
<dbReference type="GO" id="GO:0032993">
    <property type="term" value="C:protein-DNA complex"/>
    <property type="evidence" value="ECO:0007669"/>
    <property type="project" value="TreeGrafter"/>
</dbReference>
<protein>
    <submittedName>
        <fullName evidence="12">Two-component system, OmpR family, response regulator QseB</fullName>
    </submittedName>
</protein>
<comment type="subcellular location">
    <subcellularLocation>
        <location evidence="1">Cytoplasm</location>
    </subcellularLocation>
</comment>
<evidence type="ECO:0000256" key="9">
    <source>
        <dbReference type="PROSITE-ProRule" id="PRU01091"/>
    </source>
</evidence>
<dbReference type="OrthoDB" id="9802426at2"/>
<evidence type="ECO:0000256" key="6">
    <source>
        <dbReference type="ARBA" id="ARBA00023125"/>
    </source>
</evidence>
<dbReference type="CDD" id="cd17624">
    <property type="entry name" value="REC_OmpR_PmrA-like"/>
    <property type="match status" value="1"/>
</dbReference>
<dbReference type="Gene3D" id="1.10.10.10">
    <property type="entry name" value="Winged helix-like DNA-binding domain superfamily/Winged helix DNA-binding domain"/>
    <property type="match status" value="1"/>
</dbReference>
<dbReference type="Gene3D" id="3.40.50.2300">
    <property type="match status" value="1"/>
</dbReference>
<dbReference type="InterPro" id="IPR036388">
    <property type="entry name" value="WH-like_DNA-bd_sf"/>
</dbReference>
<dbReference type="PANTHER" id="PTHR48111:SF35">
    <property type="entry name" value="TRANSCRIPTIONAL REGULATORY PROTEIN QSEB"/>
    <property type="match status" value="1"/>
</dbReference>
<dbReference type="SMART" id="SM00862">
    <property type="entry name" value="Trans_reg_C"/>
    <property type="match status" value="1"/>
</dbReference>
<dbReference type="GO" id="GO:0000976">
    <property type="term" value="F:transcription cis-regulatory region binding"/>
    <property type="evidence" value="ECO:0007669"/>
    <property type="project" value="TreeGrafter"/>
</dbReference>
<dbReference type="FunFam" id="3.40.50.2300:FF:000002">
    <property type="entry name" value="DNA-binding response regulator PhoP"/>
    <property type="match status" value="1"/>
</dbReference>
<dbReference type="Proteomes" id="UP000198816">
    <property type="component" value="Unassembled WGS sequence"/>
</dbReference>
<dbReference type="GO" id="GO:0006355">
    <property type="term" value="P:regulation of DNA-templated transcription"/>
    <property type="evidence" value="ECO:0007669"/>
    <property type="project" value="InterPro"/>
</dbReference>
<evidence type="ECO:0000256" key="2">
    <source>
        <dbReference type="ARBA" id="ARBA00022490"/>
    </source>
</evidence>
<dbReference type="InterPro" id="IPR001867">
    <property type="entry name" value="OmpR/PhoB-type_DNA-bd"/>
</dbReference>
<dbReference type="SUPFAM" id="SSF52172">
    <property type="entry name" value="CheY-like"/>
    <property type="match status" value="1"/>
</dbReference>
<dbReference type="AlphaFoldDB" id="A0A1H2R399"/>
<sequence>MRVLIVEDDPLLGAGLRTGLCQDGYRADWVQSADPAEHALRVEHFDVLVLDLGLPGRDGLSLLRALRSKGIDLPILILTARDAVADKVAGLDAGADDYLVKPVDLDELSARIRALTRRRDGHATPRLLAGELALDTVRHEVSLGDRPLSLSPREFVLLETLIANADRVVPRARLAATAYGWRDEIESNALEVHIHNLRNKLGKHRILTVRGVGYRLVSVPPQ</sequence>
<dbReference type="InterPro" id="IPR039420">
    <property type="entry name" value="WalR-like"/>
</dbReference>
<evidence type="ECO:0000256" key="5">
    <source>
        <dbReference type="ARBA" id="ARBA00023015"/>
    </source>
</evidence>
<feature type="domain" description="OmpR/PhoB-type" evidence="11">
    <location>
        <begin position="124"/>
        <end position="218"/>
    </location>
</feature>
<feature type="DNA-binding region" description="OmpR/PhoB-type" evidence="9">
    <location>
        <begin position="124"/>
        <end position="218"/>
    </location>
</feature>
<keyword evidence="7" id="KW-0804">Transcription</keyword>
<keyword evidence="6 9" id="KW-0238">DNA-binding</keyword>
<dbReference type="SMART" id="SM00448">
    <property type="entry name" value="REC"/>
    <property type="match status" value="1"/>
</dbReference>
<keyword evidence="13" id="KW-1185">Reference proteome</keyword>
<dbReference type="Gene3D" id="6.10.250.690">
    <property type="match status" value="1"/>
</dbReference>
<keyword evidence="3 8" id="KW-0597">Phosphoprotein</keyword>
<keyword evidence="2" id="KW-0963">Cytoplasm</keyword>
<feature type="domain" description="Response regulatory" evidence="10">
    <location>
        <begin position="2"/>
        <end position="116"/>
    </location>
</feature>
<evidence type="ECO:0000259" key="11">
    <source>
        <dbReference type="PROSITE" id="PS51755"/>
    </source>
</evidence>
<dbReference type="InterPro" id="IPR001789">
    <property type="entry name" value="Sig_transdc_resp-reg_receiver"/>
</dbReference>
<evidence type="ECO:0000259" key="10">
    <source>
        <dbReference type="PROSITE" id="PS50110"/>
    </source>
</evidence>
<evidence type="ECO:0000256" key="4">
    <source>
        <dbReference type="ARBA" id="ARBA00023012"/>
    </source>
</evidence>
<dbReference type="PROSITE" id="PS51755">
    <property type="entry name" value="OMPR_PHOB"/>
    <property type="match status" value="1"/>
</dbReference>
<evidence type="ECO:0000313" key="12">
    <source>
        <dbReference type="EMBL" id="SDW13678.1"/>
    </source>
</evidence>
<dbReference type="Pfam" id="PF00072">
    <property type="entry name" value="Response_reg"/>
    <property type="match status" value="1"/>
</dbReference>
<dbReference type="GO" id="GO:0000156">
    <property type="term" value="F:phosphorelay response regulator activity"/>
    <property type="evidence" value="ECO:0007669"/>
    <property type="project" value="TreeGrafter"/>
</dbReference>
<feature type="modified residue" description="4-aspartylphosphate" evidence="8">
    <location>
        <position position="51"/>
    </location>
</feature>
<name>A0A1H2R399_THIRO</name>
<dbReference type="EMBL" id="FNNZ01000001">
    <property type="protein sequence ID" value="SDW13678.1"/>
    <property type="molecule type" value="Genomic_DNA"/>
</dbReference>
<evidence type="ECO:0000256" key="3">
    <source>
        <dbReference type="ARBA" id="ARBA00022553"/>
    </source>
</evidence>
<keyword evidence="4" id="KW-0902">Two-component regulatory system</keyword>
<evidence type="ECO:0000256" key="7">
    <source>
        <dbReference type="ARBA" id="ARBA00023163"/>
    </source>
</evidence>
<evidence type="ECO:0000256" key="1">
    <source>
        <dbReference type="ARBA" id="ARBA00004496"/>
    </source>
</evidence>
<dbReference type="GO" id="GO:0005829">
    <property type="term" value="C:cytosol"/>
    <property type="evidence" value="ECO:0007669"/>
    <property type="project" value="TreeGrafter"/>
</dbReference>
<keyword evidence="5" id="KW-0805">Transcription regulation</keyword>
<evidence type="ECO:0000313" key="13">
    <source>
        <dbReference type="Proteomes" id="UP000198816"/>
    </source>
</evidence>
<dbReference type="Pfam" id="PF00486">
    <property type="entry name" value="Trans_reg_C"/>
    <property type="match status" value="1"/>
</dbReference>
<dbReference type="PROSITE" id="PS50110">
    <property type="entry name" value="RESPONSE_REGULATORY"/>
    <property type="match status" value="1"/>
</dbReference>
<organism evidence="12 13">
    <name type="scientific">Thiocapsa roseopersicina</name>
    <dbReference type="NCBI Taxonomy" id="1058"/>
    <lineage>
        <taxon>Bacteria</taxon>
        <taxon>Pseudomonadati</taxon>
        <taxon>Pseudomonadota</taxon>
        <taxon>Gammaproteobacteria</taxon>
        <taxon>Chromatiales</taxon>
        <taxon>Chromatiaceae</taxon>
        <taxon>Thiocapsa</taxon>
    </lineage>
</organism>
<dbReference type="PANTHER" id="PTHR48111">
    <property type="entry name" value="REGULATOR OF RPOS"/>
    <property type="match status" value="1"/>
</dbReference>
<dbReference type="InterPro" id="IPR011006">
    <property type="entry name" value="CheY-like_superfamily"/>
</dbReference>
<reference evidence="13" key="1">
    <citation type="submission" date="2016-10" db="EMBL/GenBank/DDBJ databases">
        <authorList>
            <person name="Varghese N."/>
            <person name="Submissions S."/>
        </authorList>
    </citation>
    <scope>NUCLEOTIDE SEQUENCE [LARGE SCALE GENOMIC DNA]</scope>
    <source>
        <strain evidence="13">DSM 217</strain>
    </source>
</reference>
<dbReference type="STRING" id="1058.SAMN05421783_101518"/>
<dbReference type="RefSeq" id="WP_093027800.1">
    <property type="nucleotide sequence ID" value="NZ_FNNZ01000001.1"/>
</dbReference>
<gene>
    <name evidence="12" type="ORF">SAMN05421783_101518</name>
</gene>
<dbReference type="CDD" id="cd00383">
    <property type="entry name" value="trans_reg_C"/>
    <property type="match status" value="1"/>
</dbReference>
<accession>A0A1H2R399</accession>